<evidence type="ECO:0000256" key="2">
    <source>
        <dbReference type="SAM" id="SignalP"/>
    </source>
</evidence>
<evidence type="ECO:0000313" key="4">
    <source>
        <dbReference type="Proteomes" id="UP001519287"/>
    </source>
</evidence>
<dbReference type="SUPFAM" id="SSF53850">
    <property type="entry name" value="Periplasmic binding protein-like II"/>
    <property type="match status" value="1"/>
</dbReference>
<organism evidence="3 4">
    <name type="scientific">Paenibacillus eucommiae</name>
    <dbReference type="NCBI Taxonomy" id="1355755"/>
    <lineage>
        <taxon>Bacteria</taxon>
        <taxon>Bacillati</taxon>
        <taxon>Bacillota</taxon>
        <taxon>Bacilli</taxon>
        <taxon>Bacillales</taxon>
        <taxon>Paenibacillaceae</taxon>
        <taxon>Paenibacillus</taxon>
    </lineage>
</organism>
<protein>
    <submittedName>
        <fullName evidence="3">ABC-type glycerol-3-phosphate transport system substrate-binding protein</fullName>
    </submittedName>
</protein>
<comment type="caution">
    <text evidence="3">The sequence shown here is derived from an EMBL/GenBank/DDBJ whole genome shotgun (WGS) entry which is preliminary data.</text>
</comment>
<feature type="region of interest" description="Disordered" evidence="1">
    <location>
        <begin position="27"/>
        <end position="52"/>
    </location>
</feature>
<feature type="compositionally biased region" description="Low complexity" evidence="1">
    <location>
        <begin position="27"/>
        <end position="37"/>
    </location>
</feature>
<dbReference type="PROSITE" id="PS51257">
    <property type="entry name" value="PROKAR_LIPOPROTEIN"/>
    <property type="match status" value="1"/>
</dbReference>
<sequence>MARKRTIILFILIMAIVLAACSSKDNNNNKENIGGSNPDATKAPNDTGTPGAANAFDKHFDISYLSTFFNTNVVEGDWVTKQLEEKLNITIKPVKVDKSNKQQVELMYASGEMPDFGWQGPGANTPESLIEQEVTRTIPRSMIEKYAPSYAKLLDKYPQGWKKYESKVHPDEQLALSAYAEDLSISMMAFYRLDWLENLGIKPNGELKSLDQEGRIWYTDTGFTKDEHVNILRSFSQDDPNKNNKKDTYGMSAFSPYFNWTWAQLSGYAGFNANNLEEDGKTTDWYVSNKYKQFLKEAQALYKEGSVDPEFFTTDWNLWNEKIAGDRVGFWLTQSDYVGASYALDRVPQLLLNTQPHAKILITPSTGTTLTTLEPYTGNIALIRADVSDEKLIRILQWFEYMYFDPDAMIYTQYGQEGINYTWEGEPRKSAILPIKDSPAFTPMNGNYIATTETMSWTLNPLFTKVKAIGSSEAYSKLAILPHRNDFLNQTKYREVSSEVSASIDTIVNEFQFNAIGGKLDIDKEWDSYLKKLNDAGEQKLLEELNKMPLTADYIK</sequence>
<feature type="chain" id="PRO_5046149861" evidence="2">
    <location>
        <begin position="20"/>
        <end position="556"/>
    </location>
</feature>
<gene>
    <name evidence="3" type="ORF">J2Z66_002013</name>
</gene>
<dbReference type="RefSeq" id="WP_209971192.1">
    <property type="nucleotide sequence ID" value="NZ_JAGGLB010000005.1"/>
</dbReference>
<keyword evidence="4" id="KW-1185">Reference proteome</keyword>
<name>A0ABS4IS55_9BACL</name>
<dbReference type="EMBL" id="JAGGLB010000005">
    <property type="protein sequence ID" value="MBP1990407.1"/>
    <property type="molecule type" value="Genomic_DNA"/>
</dbReference>
<proteinExistence type="predicted"/>
<dbReference type="Proteomes" id="UP001519287">
    <property type="component" value="Unassembled WGS sequence"/>
</dbReference>
<keyword evidence="2" id="KW-0732">Signal</keyword>
<dbReference type="Gene3D" id="3.40.190.10">
    <property type="entry name" value="Periplasmic binding protein-like II"/>
    <property type="match status" value="3"/>
</dbReference>
<evidence type="ECO:0000256" key="1">
    <source>
        <dbReference type="SAM" id="MobiDB-lite"/>
    </source>
</evidence>
<reference evidence="3 4" key="1">
    <citation type="submission" date="2021-03" db="EMBL/GenBank/DDBJ databases">
        <title>Genomic Encyclopedia of Type Strains, Phase IV (KMG-IV): sequencing the most valuable type-strain genomes for metagenomic binning, comparative biology and taxonomic classification.</title>
        <authorList>
            <person name="Goeker M."/>
        </authorList>
    </citation>
    <scope>NUCLEOTIDE SEQUENCE [LARGE SCALE GENOMIC DNA]</scope>
    <source>
        <strain evidence="3 4">DSM 26048</strain>
    </source>
</reference>
<evidence type="ECO:0000313" key="3">
    <source>
        <dbReference type="EMBL" id="MBP1990407.1"/>
    </source>
</evidence>
<feature type="signal peptide" evidence="2">
    <location>
        <begin position="1"/>
        <end position="19"/>
    </location>
</feature>
<accession>A0ABS4IS55</accession>